<proteinExistence type="predicted"/>
<reference evidence="4" key="2">
    <citation type="submission" date="2025-09" db="UniProtKB">
        <authorList>
            <consortium name="Ensembl"/>
        </authorList>
    </citation>
    <scope>IDENTIFICATION</scope>
</reference>
<dbReference type="GO" id="GO:0005737">
    <property type="term" value="C:cytoplasm"/>
    <property type="evidence" value="ECO:0007669"/>
    <property type="project" value="UniProtKB-SubCell"/>
</dbReference>
<accession>A0A8D2QR03</accession>
<name>A0A8D2QR03_ZOSLA</name>
<keyword evidence="2" id="KW-0963">Cytoplasm</keyword>
<keyword evidence="3" id="KW-0472">Membrane</keyword>
<comment type="subcellular location">
    <subcellularLocation>
        <location evidence="1">Cytoplasm</location>
    </subcellularLocation>
</comment>
<evidence type="ECO:0008006" key="6">
    <source>
        <dbReference type="Google" id="ProtNLM"/>
    </source>
</evidence>
<dbReference type="PANTHER" id="PTHR45418:SF1">
    <property type="entry name" value="CANCER_TESTIS ANTIGEN 55"/>
    <property type="match status" value="1"/>
</dbReference>
<evidence type="ECO:0000256" key="1">
    <source>
        <dbReference type="ARBA" id="ARBA00004496"/>
    </source>
</evidence>
<keyword evidence="5" id="KW-1185">Reference proteome</keyword>
<dbReference type="PANTHER" id="PTHR45418">
    <property type="entry name" value="CANCER/TESTIS ANTIGEN 55"/>
    <property type="match status" value="1"/>
</dbReference>
<organism evidence="4 5">
    <name type="scientific">Zosterops lateralis melanops</name>
    <dbReference type="NCBI Taxonomy" id="1220523"/>
    <lineage>
        <taxon>Eukaryota</taxon>
        <taxon>Metazoa</taxon>
        <taxon>Chordata</taxon>
        <taxon>Craniata</taxon>
        <taxon>Vertebrata</taxon>
        <taxon>Euteleostomi</taxon>
        <taxon>Archelosauria</taxon>
        <taxon>Archosauria</taxon>
        <taxon>Dinosauria</taxon>
        <taxon>Saurischia</taxon>
        <taxon>Theropoda</taxon>
        <taxon>Coelurosauria</taxon>
        <taxon>Aves</taxon>
        <taxon>Neognathae</taxon>
        <taxon>Neoaves</taxon>
        <taxon>Telluraves</taxon>
        <taxon>Australaves</taxon>
        <taxon>Passeriformes</taxon>
        <taxon>Sylvioidea</taxon>
        <taxon>Zosteropidae</taxon>
        <taxon>Zosterops</taxon>
    </lineage>
</organism>
<keyword evidence="3" id="KW-0812">Transmembrane</keyword>
<keyword evidence="3" id="KW-1133">Transmembrane helix</keyword>
<dbReference type="Ensembl" id="ENSZLMT00000011702.1">
    <property type="protein sequence ID" value="ENSZLMP00000011388.1"/>
    <property type="gene ID" value="ENSZLMG00000007921.1"/>
</dbReference>
<evidence type="ECO:0000256" key="2">
    <source>
        <dbReference type="ARBA" id="ARBA00022490"/>
    </source>
</evidence>
<evidence type="ECO:0000313" key="5">
    <source>
        <dbReference type="Proteomes" id="UP000694401"/>
    </source>
</evidence>
<evidence type="ECO:0000313" key="4">
    <source>
        <dbReference type="Ensembl" id="ENSZLMP00000011388.1"/>
    </source>
</evidence>
<reference evidence="4" key="1">
    <citation type="submission" date="2025-08" db="UniProtKB">
        <authorList>
            <consortium name="Ensembl"/>
        </authorList>
    </citation>
    <scope>IDENTIFICATION</scope>
</reference>
<sequence length="290" mass="33031">MVNTIVVESSQSCYIWRALCLVPNRNHEKNCFYKDKGELKISRMTDFGTLKQGESKRLIIWIQNKGSVPQSLISCKLAGWVKDKQFSVEIPQKCENSSSSLINQENLSKAEVNSFNNNDINYQDTNLSRTKENNSFMKDENMQNGENEQKDHVEQPVKHSNTTPEIVIPPGEKIFIVIVCTAVIHGHSKELLLLGFSDFTVGRYIEATVTCEEELLIAPVQPYSPVKHTVIPDSQARKTTVAGPKHTRYCHLEHKTILFGIAISLPFYLGYLLSYENMPKLKKQKHDVFK</sequence>
<feature type="transmembrane region" description="Helical" evidence="3">
    <location>
        <begin position="257"/>
        <end position="275"/>
    </location>
</feature>
<protein>
    <recommendedName>
        <fullName evidence="6">M10L1 helicase</fullName>
    </recommendedName>
</protein>
<dbReference type="AlphaFoldDB" id="A0A8D2QR03"/>
<evidence type="ECO:0000256" key="3">
    <source>
        <dbReference type="SAM" id="Phobius"/>
    </source>
</evidence>
<dbReference type="Proteomes" id="UP000694401">
    <property type="component" value="Unassembled WGS sequence"/>
</dbReference>